<accession>A0AB39PID3</accession>
<reference evidence="4" key="1">
    <citation type="submission" date="2024-07" db="EMBL/GenBank/DDBJ databases">
        <authorList>
            <person name="Yu S.T."/>
        </authorList>
    </citation>
    <scope>NUCLEOTIDE SEQUENCE</scope>
    <source>
        <strain evidence="4">R21</strain>
    </source>
</reference>
<keyword evidence="3" id="KW-0812">Transmembrane</keyword>
<dbReference type="EMBL" id="CP163435">
    <property type="protein sequence ID" value="XDQ30490.1"/>
    <property type="molecule type" value="Genomic_DNA"/>
</dbReference>
<evidence type="ECO:0000313" key="4">
    <source>
        <dbReference type="EMBL" id="XDQ30490.1"/>
    </source>
</evidence>
<sequence>MTDHHPDEDELIALALGTLPDEQSTLLGHLNTCPACRTVYDEISGAVDAVLPAAPTVAAPAGFDARVLDRIEVRRPAPRRSHRIPLLVAAAAAMGVGLGAVATTIADQNPPSSVTASDHGALLVSRGGSTVGTVEPSYVDNHRVVVMQITDSPPDTHYRCRLVLKDGTRHDAGQWWTPSSGRATWITYGATATIDRVELVNDAGQVWSSADLAD</sequence>
<keyword evidence="1" id="KW-0805">Transcription regulation</keyword>
<organism evidence="4">
    <name type="scientific">Streptomyces sp. R21</name>
    <dbReference type="NCBI Taxonomy" id="3238627"/>
    <lineage>
        <taxon>Bacteria</taxon>
        <taxon>Bacillati</taxon>
        <taxon>Actinomycetota</taxon>
        <taxon>Actinomycetes</taxon>
        <taxon>Kitasatosporales</taxon>
        <taxon>Streptomycetaceae</taxon>
        <taxon>Streptomyces</taxon>
    </lineage>
</organism>
<dbReference type="Gene3D" id="1.10.10.1320">
    <property type="entry name" value="Anti-sigma factor, zinc-finger domain"/>
    <property type="match status" value="1"/>
</dbReference>
<proteinExistence type="predicted"/>
<keyword evidence="2" id="KW-0804">Transcription</keyword>
<keyword evidence="3" id="KW-0472">Membrane</keyword>
<evidence type="ECO:0000256" key="2">
    <source>
        <dbReference type="ARBA" id="ARBA00023163"/>
    </source>
</evidence>
<dbReference type="RefSeq" id="WP_369240476.1">
    <property type="nucleotide sequence ID" value="NZ_CP163435.1"/>
</dbReference>
<dbReference type="InterPro" id="IPR041916">
    <property type="entry name" value="Anti_sigma_zinc_sf"/>
</dbReference>
<dbReference type="AlphaFoldDB" id="A0AB39PID3"/>
<gene>
    <name evidence="4" type="ORF">AB5J56_39850</name>
</gene>
<evidence type="ECO:0000256" key="1">
    <source>
        <dbReference type="ARBA" id="ARBA00023015"/>
    </source>
</evidence>
<feature type="transmembrane region" description="Helical" evidence="3">
    <location>
        <begin position="84"/>
        <end position="106"/>
    </location>
</feature>
<keyword evidence="3" id="KW-1133">Transmembrane helix</keyword>
<protein>
    <submittedName>
        <fullName evidence="4">Anti-sigma factor</fullName>
    </submittedName>
</protein>
<name>A0AB39PID3_9ACTN</name>
<evidence type="ECO:0000256" key="3">
    <source>
        <dbReference type="SAM" id="Phobius"/>
    </source>
</evidence>